<evidence type="ECO:0000313" key="10">
    <source>
        <dbReference type="Proteomes" id="UP001432074"/>
    </source>
</evidence>
<keyword evidence="4 5" id="KW-0472">Membrane</keyword>
<evidence type="ECO:0000256" key="5">
    <source>
        <dbReference type="SAM" id="Phobius"/>
    </source>
</evidence>
<accession>A0AA43TW10</accession>
<dbReference type="AlphaFoldDB" id="A0AA43TW10"/>
<dbReference type="Pfam" id="PF05154">
    <property type="entry name" value="TM2"/>
    <property type="match status" value="1"/>
</dbReference>
<dbReference type="EMBL" id="CP143577">
    <property type="protein sequence ID" value="WVN21963.1"/>
    <property type="molecule type" value="Genomic_DNA"/>
</dbReference>
<feature type="domain" description="TM2" evidence="6">
    <location>
        <begin position="3"/>
        <end position="51"/>
    </location>
</feature>
<dbReference type="GeneID" id="80703567"/>
<dbReference type="Proteomes" id="UP001162175">
    <property type="component" value="Unassembled WGS sequence"/>
</dbReference>
<gene>
    <name evidence="7" type="ORF">DCBHLPFO_00071</name>
    <name evidence="8" type="ORF">V2E25_03195</name>
</gene>
<evidence type="ECO:0000313" key="8">
    <source>
        <dbReference type="EMBL" id="WVN21963.1"/>
    </source>
</evidence>
<dbReference type="Proteomes" id="UP001432074">
    <property type="component" value="Chromosome"/>
</dbReference>
<keyword evidence="2 5" id="KW-0812">Transmembrane</keyword>
<evidence type="ECO:0000256" key="4">
    <source>
        <dbReference type="ARBA" id="ARBA00023136"/>
    </source>
</evidence>
<keyword evidence="3 5" id="KW-1133">Transmembrane helix</keyword>
<dbReference type="GO" id="GO:0016020">
    <property type="term" value="C:membrane"/>
    <property type="evidence" value="ECO:0007669"/>
    <property type="project" value="UniProtKB-SubCell"/>
</dbReference>
<dbReference type="PANTHER" id="PTHR21016:SF25">
    <property type="entry name" value="TM2 DOMAIN-CONTAINING PROTEIN DDB_G0277895-RELATED"/>
    <property type="match status" value="1"/>
</dbReference>
<reference evidence="7" key="1">
    <citation type="submission" date="2022-11" db="EMBL/GenBank/DDBJ databases">
        <title>Draft genome of Mycoplasma arginini isolated from fly.</title>
        <authorList>
            <person name="Severgnini M."/>
            <person name="Gioia G."/>
            <person name="Cremonesi P."/>
            <person name="Moroni P."/>
            <person name="Addis M.F."/>
            <person name="Castiglioni B."/>
        </authorList>
    </citation>
    <scope>NUCLEOTIDE SEQUENCE</scope>
    <source>
        <strain evidence="7">QMP CG1-1632</strain>
    </source>
</reference>
<evidence type="ECO:0000313" key="7">
    <source>
        <dbReference type="EMBL" id="MDI3349298.1"/>
    </source>
</evidence>
<sequence length="69" mass="7529">MSEKSRTILTLLSFFLGGLGIDRFYGGRIILGVLKLLTAGGFGIWALVDFILAVCGAQRDGQGQLIRKW</sequence>
<dbReference type="PANTHER" id="PTHR21016">
    <property type="entry name" value="BETA-AMYLOID BINDING PROTEIN-RELATED"/>
    <property type="match status" value="1"/>
</dbReference>
<name>A0AA43TW10_MYCAR</name>
<proteinExistence type="predicted"/>
<evidence type="ECO:0000259" key="6">
    <source>
        <dbReference type="Pfam" id="PF05154"/>
    </source>
</evidence>
<dbReference type="EMBL" id="JAPFAR010000001">
    <property type="protein sequence ID" value="MDI3349298.1"/>
    <property type="molecule type" value="Genomic_DNA"/>
</dbReference>
<evidence type="ECO:0000256" key="2">
    <source>
        <dbReference type="ARBA" id="ARBA00022692"/>
    </source>
</evidence>
<reference evidence="8" key="2">
    <citation type="submission" date="2024-01" db="EMBL/GenBank/DDBJ databases">
        <title>Complete genome sequence of Mycoplasma arginini type strain G 230.</title>
        <authorList>
            <person name="Spergser J."/>
        </authorList>
    </citation>
    <scope>NUCLEOTIDE SEQUENCE</scope>
    <source>
        <strain evidence="8">NCTC 10129</strain>
    </source>
</reference>
<dbReference type="InterPro" id="IPR007829">
    <property type="entry name" value="TM2"/>
</dbReference>
<evidence type="ECO:0000313" key="9">
    <source>
        <dbReference type="Proteomes" id="UP001162175"/>
    </source>
</evidence>
<evidence type="ECO:0000256" key="1">
    <source>
        <dbReference type="ARBA" id="ARBA00004141"/>
    </source>
</evidence>
<evidence type="ECO:0000256" key="3">
    <source>
        <dbReference type="ARBA" id="ARBA00022989"/>
    </source>
</evidence>
<keyword evidence="10" id="KW-1185">Reference proteome</keyword>
<dbReference type="InterPro" id="IPR050932">
    <property type="entry name" value="TM2D1-3-like"/>
</dbReference>
<comment type="subcellular location">
    <subcellularLocation>
        <location evidence="1">Membrane</location>
        <topology evidence="1">Multi-pass membrane protein</topology>
    </subcellularLocation>
</comment>
<feature type="transmembrane region" description="Helical" evidence="5">
    <location>
        <begin position="36"/>
        <end position="57"/>
    </location>
</feature>
<organism evidence="7 9">
    <name type="scientific">Mycoplasmopsis arginini</name>
    <name type="common">Mycoplasma arginini</name>
    <dbReference type="NCBI Taxonomy" id="2094"/>
    <lineage>
        <taxon>Bacteria</taxon>
        <taxon>Bacillati</taxon>
        <taxon>Mycoplasmatota</taxon>
        <taxon>Mycoplasmoidales</taxon>
        <taxon>Metamycoplasmataceae</taxon>
        <taxon>Mycoplasmopsis</taxon>
    </lineage>
</organism>
<dbReference type="RefSeq" id="WP_060823431.1">
    <property type="nucleotide sequence ID" value="NZ_AP014657.1"/>
</dbReference>
<protein>
    <submittedName>
        <fullName evidence="7">TM2 domain-containing protein</fullName>
    </submittedName>
</protein>